<evidence type="ECO:0000256" key="6">
    <source>
        <dbReference type="SAM" id="Phobius"/>
    </source>
</evidence>
<evidence type="ECO:0000256" key="3">
    <source>
        <dbReference type="ARBA" id="ARBA00022989"/>
    </source>
</evidence>
<dbReference type="InterPro" id="IPR052337">
    <property type="entry name" value="SAT4-like"/>
</dbReference>
<protein>
    <submittedName>
        <fullName evidence="8">Integral membrane protein</fullName>
    </submittedName>
</protein>
<evidence type="ECO:0000256" key="5">
    <source>
        <dbReference type="ARBA" id="ARBA00038359"/>
    </source>
</evidence>
<feature type="domain" description="Rhodopsin" evidence="7">
    <location>
        <begin position="9"/>
        <end position="90"/>
    </location>
</feature>
<evidence type="ECO:0000256" key="4">
    <source>
        <dbReference type="ARBA" id="ARBA00023136"/>
    </source>
</evidence>
<comment type="caution">
    <text evidence="8">The sequence shown here is derived from an EMBL/GenBank/DDBJ whole genome shotgun (WGS) entry which is preliminary data.</text>
</comment>
<dbReference type="Proteomes" id="UP001465668">
    <property type="component" value="Unassembled WGS sequence"/>
</dbReference>
<evidence type="ECO:0000313" key="9">
    <source>
        <dbReference type="Proteomes" id="UP001465668"/>
    </source>
</evidence>
<evidence type="ECO:0000256" key="2">
    <source>
        <dbReference type="ARBA" id="ARBA00022692"/>
    </source>
</evidence>
<dbReference type="PANTHER" id="PTHR33048">
    <property type="entry name" value="PTH11-LIKE INTEGRAL MEMBRANE PROTEIN (AFU_ORTHOLOGUE AFUA_5G11245)"/>
    <property type="match status" value="1"/>
</dbReference>
<accession>A0ABR2X9Z1</accession>
<keyword evidence="3 6" id="KW-1133">Transmembrane helix</keyword>
<keyword evidence="2 6" id="KW-0812">Transmembrane</keyword>
<name>A0ABR2X9Z1_9PEZI</name>
<comment type="subcellular location">
    <subcellularLocation>
        <location evidence="1">Membrane</location>
        <topology evidence="1">Multi-pass membrane protein</topology>
    </subcellularLocation>
</comment>
<evidence type="ECO:0000256" key="1">
    <source>
        <dbReference type="ARBA" id="ARBA00004141"/>
    </source>
</evidence>
<dbReference type="EMBL" id="JARVKM010000091">
    <property type="protein sequence ID" value="KAK9770530.1"/>
    <property type="molecule type" value="Genomic_DNA"/>
</dbReference>
<dbReference type="Pfam" id="PF20684">
    <property type="entry name" value="Fung_rhodopsin"/>
    <property type="match status" value="1"/>
</dbReference>
<feature type="transmembrane region" description="Helical" evidence="6">
    <location>
        <begin position="27"/>
        <end position="47"/>
    </location>
</feature>
<dbReference type="PANTHER" id="PTHR33048:SF96">
    <property type="entry name" value="INTEGRAL MEMBRANE PROTEIN"/>
    <property type="match status" value="1"/>
</dbReference>
<reference evidence="8 9" key="1">
    <citation type="submission" date="2024-02" db="EMBL/GenBank/DDBJ databases">
        <title>First draft genome assembly of two strains of Seiridium cardinale.</title>
        <authorList>
            <person name="Emiliani G."/>
            <person name="Scali E."/>
        </authorList>
    </citation>
    <scope>NUCLEOTIDE SEQUENCE [LARGE SCALE GENOMIC DNA]</scope>
    <source>
        <strain evidence="8 9">BM-138-000479</strain>
    </source>
</reference>
<keyword evidence="4 6" id="KW-0472">Membrane</keyword>
<evidence type="ECO:0000313" key="8">
    <source>
        <dbReference type="EMBL" id="KAK9770530.1"/>
    </source>
</evidence>
<evidence type="ECO:0000259" key="7">
    <source>
        <dbReference type="Pfam" id="PF20684"/>
    </source>
</evidence>
<gene>
    <name evidence="8" type="ORF">SCAR479_12801</name>
</gene>
<feature type="transmembrane region" description="Helical" evidence="6">
    <location>
        <begin position="59"/>
        <end position="85"/>
    </location>
</feature>
<dbReference type="InterPro" id="IPR049326">
    <property type="entry name" value="Rhodopsin_dom_fungi"/>
</dbReference>
<keyword evidence="9" id="KW-1185">Reference proteome</keyword>
<sequence>MFRHTRLDLCLPALILWEVQLKWKVKLSVAIILGVGVIASSATLVRLRYLLHYSDPDNYLYVANIAICSIVESAIGIIAGSASALRPLVKYIPFFGDTTSN</sequence>
<organism evidence="8 9">
    <name type="scientific">Seiridium cardinale</name>
    <dbReference type="NCBI Taxonomy" id="138064"/>
    <lineage>
        <taxon>Eukaryota</taxon>
        <taxon>Fungi</taxon>
        <taxon>Dikarya</taxon>
        <taxon>Ascomycota</taxon>
        <taxon>Pezizomycotina</taxon>
        <taxon>Sordariomycetes</taxon>
        <taxon>Xylariomycetidae</taxon>
        <taxon>Amphisphaeriales</taxon>
        <taxon>Sporocadaceae</taxon>
        <taxon>Seiridium</taxon>
    </lineage>
</organism>
<comment type="similarity">
    <text evidence="5">Belongs to the SAT4 family.</text>
</comment>
<proteinExistence type="inferred from homology"/>